<dbReference type="AlphaFoldDB" id="A0A432YYJ4"/>
<feature type="signal peptide" evidence="2">
    <location>
        <begin position="1"/>
        <end position="19"/>
    </location>
</feature>
<dbReference type="Pfam" id="PF13432">
    <property type="entry name" value="TPR_16"/>
    <property type="match status" value="1"/>
</dbReference>
<proteinExistence type="predicted"/>
<sequence length="151" mass="16341">MRAALLLIALALYGCTANPEQTVSEGNDVRLQLGLAYLAQGKLKLAHPHLQTALTNNPRSLDASLASGQWYLATNDVDSALSLYQQTLSWQPMSGALFNNYAVALCVAGDWKTALTYFDKVTLDPAYPHHARAKANKAECLARTSHDAAQP</sequence>
<accession>A0A432YYJ4</accession>
<dbReference type="OrthoDB" id="6238291at2"/>
<protein>
    <submittedName>
        <fullName evidence="3">Pilus assembly protein PilF</fullName>
    </submittedName>
</protein>
<name>A0A432YYJ4_9GAMM</name>
<reference evidence="4" key="1">
    <citation type="journal article" date="2018" name="Front. Microbiol.">
        <title>Genome-Based Analysis Reveals the Taxonomy and Diversity of the Family Idiomarinaceae.</title>
        <authorList>
            <person name="Liu Y."/>
            <person name="Lai Q."/>
            <person name="Shao Z."/>
        </authorList>
    </citation>
    <scope>NUCLEOTIDE SEQUENCE [LARGE SCALE GENOMIC DNA]</scope>
    <source>
        <strain evidence="4">R22</strain>
    </source>
</reference>
<evidence type="ECO:0000313" key="4">
    <source>
        <dbReference type="Proteomes" id="UP000288058"/>
    </source>
</evidence>
<feature type="chain" id="PRO_5019126065" evidence="2">
    <location>
        <begin position="20"/>
        <end position="151"/>
    </location>
</feature>
<comment type="caution">
    <text evidence="3">The sequence shown here is derived from an EMBL/GenBank/DDBJ whole genome shotgun (WGS) entry which is preliminary data.</text>
</comment>
<gene>
    <name evidence="3" type="ORF">CWI78_09630</name>
</gene>
<evidence type="ECO:0000313" key="3">
    <source>
        <dbReference type="EMBL" id="RUO68466.1"/>
    </source>
</evidence>
<feature type="repeat" description="TPR" evidence="1">
    <location>
        <begin position="27"/>
        <end position="60"/>
    </location>
</feature>
<dbReference type="Gene3D" id="1.25.40.10">
    <property type="entry name" value="Tetratricopeptide repeat domain"/>
    <property type="match status" value="1"/>
</dbReference>
<dbReference type="SUPFAM" id="SSF48452">
    <property type="entry name" value="TPR-like"/>
    <property type="match status" value="1"/>
</dbReference>
<evidence type="ECO:0000256" key="2">
    <source>
        <dbReference type="SAM" id="SignalP"/>
    </source>
</evidence>
<dbReference type="PROSITE" id="PS51257">
    <property type="entry name" value="PROKAR_LIPOPROTEIN"/>
    <property type="match status" value="1"/>
</dbReference>
<dbReference type="PROSITE" id="PS50005">
    <property type="entry name" value="TPR"/>
    <property type="match status" value="1"/>
</dbReference>
<dbReference type="InterPro" id="IPR019734">
    <property type="entry name" value="TPR_rpt"/>
</dbReference>
<dbReference type="EMBL" id="PIQC01000006">
    <property type="protein sequence ID" value="RUO68466.1"/>
    <property type="molecule type" value="Genomic_DNA"/>
</dbReference>
<evidence type="ECO:0000256" key="1">
    <source>
        <dbReference type="PROSITE-ProRule" id="PRU00339"/>
    </source>
</evidence>
<keyword evidence="4" id="KW-1185">Reference proteome</keyword>
<dbReference type="InterPro" id="IPR011990">
    <property type="entry name" value="TPR-like_helical_dom_sf"/>
</dbReference>
<dbReference type="RefSeq" id="WP_126782579.1">
    <property type="nucleotide sequence ID" value="NZ_PIQC01000006.1"/>
</dbReference>
<organism evidence="3 4">
    <name type="scientific">Idiomarina ramblicola</name>
    <dbReference type="NCBI Taxonomy" id="263724"/>
    <lineage>
        <taxon>Bacteria</taxon>
        <taxon>Pseudomonadati</taxon>
        <taxon>Pseudomonadota</taxon>
        <taxon>Gammaproteobacteria</taxon>
        <taxon>Alteromonadales</taxon>
        <taxon>Idiomarinaceae</taxon>
        <taxon>Idiomarina</taxon>
    </lineage>
</organism>
<keyword evidence="2" id="KW-0732">Signal</keyword>
<dbReference type="Proteomes" id="UP000288058">
    <property type="component" value="Unassembled WGS sequence"/>
</dbReference>
<keyword evidence="1" id="KW-0802">TPR repeat</keyword>